<feature type="region of interest" description="Disordered" evidence="5">
    <location>
        <begin position="971"/>
        <end position="997"/>
    </location>
</feature>
<feature type="compositionally biased region" description="Basic and acidic residues" evidence="5">
    <location>
        <begin position="467"/>
        <end position="476"/>
    </location>
</feature>
<keyword evidence="2 6" id="KW-0812">Transmembrane</keyword>
<organism evidence="7 8">
    <name type="scientific">Cytospora paraplurivora</name>
    <dbReference type="NCBI Taxonomy" id="2898453"/>
    <lineage>
        <taxon>Eukaryota</taxon>
        <taxon>Fungi</taxon>
        <taxon>Dikarya</taxon>
        <taxon>Ascomycota</taxon>
        <taxon>Pezizomycotina</taxon>
        <taxon>Sordariomycetes</taxon>
        <taxon>Sordariomycetidae</taxon>
        <taxon>Diaporthales</taxon>
        <taxon>Cytosporaceae</taxon>
        <taxon>Cytospora</taxon>
    </lineage>
</organism>
<evidence type="ECO:0000313" key="8">
    <source>
        <dbReference type="Proteomes" id="UP001320245"/>
    </source>
</evidence>
<feature type="region of interest" description="Disordered" evidence="5">
    <location>
        <begin position="452"/>
        <end position="481"/>
    </location>
</feature>
<dbReference type="GO" id="GO:0071944">
    <property type="term" value="C:cell periphery"/>
    <property type="evidence" value="ECO:0007669"/>
    <property type="project" value="UniProtKB-ARBA"/>
</dbReference>
<feature type="compositionally biased region" description="Low complexity" evidence="5">
    <location>
        <begin position="86"/>
        <end position="113"/>
    </location>
</feature>
<feature type="compositionally biased region" description="Gly residues" evidence="5">
    <location>
        <begin position="971"/>
        <end position="980"/>
    </location>
</feature>
<keyword evidence="3 6" id="KW-1133">Transmembrane helix</keyword>
<accession>A0AAN9UTY4</accession>
<feature type="region of interest" description="Disordered" evidence="5">
    <location>
        <begin position="734"/>
        <end position="837"/>
    </location>
</feature>
<feature type="compositionally biased region" description="Pro residues" evidence="5">
    <location>
        <begin position="754"/>
        <end position="765"/>
    </location>
</feature>
<name>A0AAN9UTY4_9PEZI</name>
<dbReference type="InterPro" id="IPR051694">
    <property type="entry name" value="Immunoregulatory_rcpt-like"/>
</dbReference>
<evidence type="ECO:0000256" key="1">
    <source>
        <dbReference type="ARBA" id="ARBA00004167"/>
    </source>
</evidence>
<sequence length="1031" mass="110291">MAAAAVAPTVSGSVARADTTIITASTTSTTSAAAAATTSTTAPEAAAVTLPTTATTAAAAAAEQTTQREQTTTPQVSNSPAAQSDPVTSSSSTSSLPVLSSQQTSITTSSSLSPVQPDFSSGPEAITSTTETSAPGTSNGLSNGAVAGIAIGCVIAGLIIGTLVAFFLLKRRSKSYPEADVVVTRNRGKSWDSRAFTATPVEPMSAVSDLDQFLLAPRPDTELAGELRSLGHLIQQHVEDNYHLLPLKRSISSLSQALTGLGFTADNKALPGPERLAELTADPKTRHYALQHVISRVIFESLALRSTSKLSLLPPAVSVLAREMPPCEKHLGNPKALSQALARWRQLSAFLLNPNRSERGSLVPDEVSLAPRARNLAVAMNNFLEACVEERNVYFQESHLHDVVLECAKLGYMVFSHPEELAWKFDSGIADKLVLCPGLEKMLTRRASTLPPVSSDVLEPQRTPRASLEHEARSEPRTSTSDEAQACFNLILILRHDTQHLIALRNDNIQSLEETTIARPLLTGVNDAITAATRSIHELGPFLERHRWPTPPESPSRSPIRLKMLRKRSRSFSTPSIDAGTPSPSLSPEELFERTLALTAEHSAVLSALGNLEEFLMHGTAALNEEDRRRHDATQSWWQQRRSEFENVGLIQSILQGPRKNPNRRSISDGSGAAKVPAAVCAGSAEEREIGVAVTASSPTAILPSISEHDDARSETATFSELSIRSAPSVIIHGLSARPRPRAEAERSTWAPGSQPPPPPPPPCESPDAERLAGVGPWPHLEPSPAVSEAQTAGETQRPSARPTPPPIDTTSTSTPIPRLPLSRYSSDESKRPRAPLPPLIGLQALISTTQPDANLSALSVSPCSPCSPSSPSNATNSPLTSTPPPGTSQNSSSRASPPSPLAQLHKRQRQQQQQQQQQQASPTAETPYTPLDQHVMAMFTQRTLPTKKIQPVVHELGGTRMSVGVEYKYRGGGGEGGVQGEEDADDGDYGGGGDDDDRHWPYLAYMARKQAVATSRWSLRRTPAPARREG</sequence>
<protein>
    <submittedName>
        <fullName evidence="7">Uncharacterized protein</fullName>
    </submittedName>
</protein>
<evidence type="ECO:0000256" key="5">
    <source>
        <dbReference type="SAM" id="MobiDB-lite"/>
    </source>
</evidence>
<comment type="caution">
    <text evidence="7">The sequence shown here is derived from an EMBL/GenBank/DDBJ whole genome shotgun (WGS) entry which is preliminary data.</text>
</comment>
<dbReference type="Proteomes" id="UP001320245">
    <property type="component" value="Unassembled WGS sequence"/>
</dbReference>
<dbReference type="AlphaFoldDB" id="A0AAN9UTY4"/>
<proteinExistence type="predicted"/>
<gene>
    <name evidence="7" type="ORF">SLS53_000542</name>
</gene>
<evidence type="ECO:0000313" key="7">
    <source>
        <dbReference type="EMBL" id="KAK7748523.1"/>
    </source>
</evidence>
<feature type="compositionally biased region" description="Low complexity" evidence="5">
    <location>
        <begin position="911"/>
        <end position="920"/>
    </location>
</feature>
<dbReference type="EMBL" id="JAJSPL020000002">
    <property type="protein sequence ID" value="KAK7748523.1"/>
    <property type="molecule type" value="Genomic_DNA"/>
</dbReference>
<feature type="compositionally biased region" description="Low complexity" evidence="5">
    <location>
        <begin position="888"/>
        <end position="897"/>
    </location>
</feature>
<feature type="region of interest" description="Disordered" evidence="5">
    <location>
        <begin position="856"/>
        <end position="934"/>
    </location>
</feature>
<evidence type="ECO:0000256" key="6">
    <source>
        <dbReference type="SAM" id="Phobius"/>
    </source>
</evidence>
<reference evidence="7 8" key="1">
    <citation type="journal article" date="2023" name="PLoS ONE">
        <title>Cytospora paraplurivora sp. nov. isolated from orchards with fruit tree decline syndrome in Ontario, Canada.</title>
        <authorList>
            <person name="Ilyukhin E."/>
            <person name="Nguyen H.D.T."/>
            <person name="Castle A.J."/>
            <person name="Ellouze W."/>
        </authorList>
    </citation>
    <scope>NUCLEOTIDE SEQUENCE [LARGE SCALE GENOMIC DNA]</scope>
    <source>
        <strain evidence="7 8">FDS-564</strain>
    </source>
</reference>
<comment type="subcellular location">
    <subcellularLocation>
        <location evidence="1">Membrane</location>
        <topology evidence="1">Single-pass membrane protein</topology>
    </subcellularLocation>
</comment>
<dbReference type="PANTHER" id="PTHR15549">
    <property type="entry name" value="PAIRED IMMUNOGLOBULIN-LIKE TYPE 2 RECEPTOR"/>
    <property type="match status" value="1"/>
</dbReference>
<feature type="region of interest" description="Disordered" evidence="5">
    <location>
        <begin position="27"/>
        <end position="138"/>
    </location>
</feature>
<feature type="compositionally biased region" description="Low complexity" evidence="5">
    <location>
        <begin position="857"/>
        <end position="881"/>
    </location>
</feature>
<dbReference type="PANTHER" id="PTHR15549:SF26">
    <property type="entry name" value="AXIAL BUDDING PATTERN PROTEIN 2-RELATED"/>
    <property type="match status" value="1"/>
</dbReference>
<evidence type="ECO:0000256" key="2">
    <source>
        <dbReference type="ARBA" id="ARBA00022692"/>
    </source>
</evidence>
<keyword evidence="4 6" id="KW-0472">Membrane</keyword>
<feature type="compositionally biased region" description="Polar residues" evidence="5">
    <location>
        <begin position="789"/>
        <end position="799"/>
    </location>
</feature>
<keyword evidence="8" id="KW-1185">Reference proteome</keyword>
<feature type="transmembrane region" description="Helical" evidence="6">
    <location>
        <begin position="145"/>
        <end position="169"/>
    </location>
</feature>
<feature type="compositionally biased region" description="Polar residues" evidence="5">
    <location>
        <begin position="126"/>
        <end position="138"/>
    </location>
</feature>
<feature type="compositionally biased region" description="Low complexity" evidence="5">
    <location>
        <begin position="27"/>
        <end position="74"/>
    </location>
</feature>
<evidence type="ECO:0000256" key="3">
    <source>
        <dbReference type="ARBA" id="ARBA00022989"/>
    </source>
</evidence>
<evidence type="ECO:0000256" key="4">
    <source>
        <dbReference type="ARBA" id="ARBA00023136"/>
    </source>
</evidence>
<dbReference type="GO" id="GO:0016020">
    <property type="term" value="C:membrane"/>
    <property type="evidence" value="ECO:0007669"/>
    <property type="project" value="UniProtKB-SubCell"/>
</dbReference>